<protein>
    <submittedName>
        <fullName evidence="2">Uncharacterized protein</fullName>
    </submittedName>
</protein>
<feature type="compositionally biased region" description="Basic and acidic residues" evidence="1">
    <location>
        <begin position="1"/>
        <end position="19"/>
    </location>
</feature>
<proteinExistence type="predicted"/>
<accession>A0A6C0JP07</accession>
<evidence type="ECO:0000313" key="2">
    <source>
        <dbReference type="EMBL" id="QHU07505.1"/>
    </source>
</evidence>
<sequence length="726" mass="83414">MASHDPRLHLPPARTRDSDSAGVSALTPPQAPGSFVPGSFVPGSFVPGSRAPAKVLDLQIPPPEINDMLPNSLLKQATVVDYRKNSENNVQYALSPKRLAEGVAGSPRRAQNEITYPQITIQEKQIIDDVGNDDESQGDEQTPVLGQTIKIKQVNNTSNSPFPSPSELGKLEGTISEDVMAQLINGEKVWDDDLQSQYNDDEHIKYLMKLLNKQYEEWKKSREGQRHLSSDSYNKFNKLFQAIVVNFRAYFKLRYTKMLENILNLFIQFNNDYGIDIGDIISKQGDEDVDTIRILEEFVVNTLFQTEEGREARIQKWKERQGRGGVGHNGGRKKITVKCKRKKSGGAPFDEIRNKYRKYAKDSLDAIDIMFSYIALNKADKDRYEQLKKQLVYFLCLMLLDHLTVVEDVEHSTNVYGFKVIDELVIRANTLGRKRGREGEIKALKTLKQKKADKIYDFIKDKLLPLWEQIAELSTVQPHVAWPKEINILDTFTPLFKEINETLVDNLLEYFAGKFTREDIFKILECVYNFIYVNSDSNGNITNRLIRYMIIFALLIFTCVKDTGTYNKQNTLQIITNFNQNFIPQQRPGGGLRTGGKLSKKRNSIKDLEQEVKKLNKKALSLFKKKELVKEKIKKIDTKLKELDKKRKELGKQYKKNKTKTLKNQIDKIIKSIEKEKINKVNKKKEMKKISDEYKSKNKELKNKDNALKKKLKKKGGTCPCSLKKK</sequence>
<organism evidence="2">
    <name type="scientific">viral metagenome</name>
    <dbReference type="NCBI Taxonomy" id="1070528"/>
    <lineage>
        <taxon>unclassified sequences</taxon>
        <taxon>metagenomes</taxon>
        <taxon>organismal metagenomes</taxon>
    </lineage>
</organism>
<reference evidence="2" key="1">
    <citation type="journal article" date="2020" name="Nature">
        <title>Giant virus diversity and host interactions through global metagenomics.</title>
        <authorList>
            <person name="Schulz F."/>
            <person name="Roux S."/>
            <person name="Paez-Espino D."/>
            <person name="Jungbluth S."/>
            <person name="Walsh D.A."/>
            <person name="Denef V.J."/>
            <person name="McMahon K.D."/>
            <person name="Konstantinidis K.T."/>
            <person name="Eloe-Fadrosh E.A."/>
            <person name="Kyrpides N.C."/>
            <person name="Woyke T."/>
        </authorList>
    </citation>
    <scope>NUCLEOTIDE SEQUENCE</scope>
    <source>
        <strain evidence="2">GVMAG-S-1040241-154</strain>
    </source>
</reference>
<feature type="compositionally biased region" description="Basic and acidic residues" evidence="1">
    <location>
        <begin position="695"/>
        <end position="708"/>
    </location>
</feature>
<dbReference type="AlphaFoldDB" id="A0A6C0JP07"/>
<feature type="region of interest" description="Disordered" evidence="1">
    <location>
        <begin position="695"/>
        <end position="726"/>
    </location>
</feature>
<name>A0A6C0JP07_9ZZZZ</name>
<dbReference type="EMBL" id="MN740684">
    <property type="protein sequence ID" value="QHU07505.1"/>
    <property type="molecule type" value="Genomic_DNA"/>
</dbReference>
<evidence type="ECO:0000256" key="1">
    <source>
        <dbReference type="SAM" id="MobiDB-lite"/>
    </source>
</evidence>
<feature type="region of interest" description="Disordered" evidence="1">
    <location>
        <begin position="1"/>
        <end position="35"/>
    </location>
</feature>